<accession>A0A4P9ZJ09</accession>
<organism evidence="1 2">
    <name type="scientific">Dimargaris cristalligena</name>
    <dbReference type="NCBI Taxonomy" id="215637"/>
    <lineage>
        <taxon>Eukaryota</taxon>
        <taxon>Fungi</taxon>
        <taxon>Fungi incertae sedis</taxon>
        <taxon>Zoopagomycota</taxon>
        <taxon>Kickxellomycotina</taxon>
        <taxon>Dimargaritomycetes</taxon>
        <taxon>Dimargaritales</taxon>
        <taxon>Dimargaritaceae</taxon>
        <taxon>Dimargaris</taxon>
    </lineage>
</organism>
<reference evidence="2" key="1">
    <citation type="journal article" date="2018" name="Nat. Microbiol.">
        <title>Leveraging single-cell genomics to expand the fungal tree of life.</title>
        <authorList>
            <person name="Ahrendt S.R."/>
            <person name="Quandt C.A."/>
            <person name="Ciobanu D."/>
            <person name="Clum A."/>
            <person name="Salamov A."/>
            <person name="Andreopoulos B."/>
            <person name="Cheng J.F."/>
            <person name="Woyke T."/>
            <person name="Pelin A."/>
            <person name="Henrissat B."/>
            <person name="Reynolds N.K."/>
            <person name="Benny G.L."/>
            <person name="Smith M.E."/>
            <person name="James T.Y."/>
            <person name="Grigoriev I.V."/>
        </authorList>
    </citation>
    <scope>NUCLEOTIDE SEQUENCE [LARGE SCALE GENOMIC DNA]</scope>
    <source>
        <strain evidence="2">RSA 468</strain>
    </source>
</reference>
<protein>
    <submittedName>
        <fullName evidence="1">Uncharacterized protein</fullName>
    </submittedName>
</protein>
<sequence length="55" mass="5993">MAWIITKVLILGAFCAITVMVITNVSTLQTTPQIPKQFISTNTNLQAHPKAPTIL</sequence>
<evidence type="ECO:0000313" key="2">
    <source>
        <dbReference type="Proteomes" id="UP000268162"/>
    </source>
</evidence>
<evidence type="ECO:0000313" key="1">
    <source>
        <dbReference type="EMBL" id="RKP33194.1"/>
    </source>
</evidence>
<gene>
    <name evidence="1" type="ORF">BJ085DRAFT_34817</name>
</gene>
<keyword evidence="2" id="KW-1185">Reference proteome</keyword>
<name>A0A4P9ZJ09_9FUNG</name>
<dbReference type="EMBL" id="ML004230">
    <property type="protein sequence ID" value="RKP33194.1"/>
    <property type="molecule type" value="Genomic_DNA"/>
</dbReference>
<dbReference type="Proteomes" id="UP000268162">
    <property type="component" value="Unassembled WGS sequence"/>
</dbReference>
<dbReference type="AlphaFoldDB" id="A0A4P9ZJ09"/>
<proteinExistence type="predicted"/>